<accession>A0A4V3I2M5</accession>
<protein>
    <submittedName>
        <fullName evidence="1">Uncharacterized protein</fullName>
    </submittedName>
</protein>
<dbReference type="EMBL" id="PECL01000003">
    <property type="protein sequence ID" value="TEA09064.1"/>
    <property type="molecule type" value="Genomic_DNA"/>
</dbReference>
<gene>
    <name evidence="1" type="ORF">CCUG60884_00232</name>
</gene>
<organism evidence="1 2">
    <name type="scientific">Mycobacteroides salmoniphilum</name>
    <dbReference type="NCBI Taxonomy" id="404941"/>
    <lineage>
        <taxon>Bacteria</taxon>
        <taxon>Bacillati</taxon>
        <taxon>Actinomycetota</taxon>
        <taxon>Actinomycetes</taxon>
        <taxon>Mycobacteriales</taxon>
        <taxon>Mycobacteriaceae</taxon>
        <taxon>Mycobacteroides</taxon>
    </lineage>
</organism>
<comment type="caution">
    <text evidence="1">The sequence shown here is derived from an EMBL/GenBank/DDBJ whole genome shotgun (WGS) entry which is preliminary data.</text>
</comment>
<dbReference type="RefSeq" id="WP_134080947.1">
    <property type="nucleotide sequence ID" value="NZ_PECL01000003.1"/>
</dbReference>
<evidence type="ECO:0000313" key="2">
    <source>
        <dbReference type="Proteomes" id="UP000294604"/>
    </source>
</evidence>
<evidence type="ECO:0000313" key="1">
    <source>
        <dbReference type="EMBL" id="TEA09064.1"/>
    </source>
</evidence>
<proteinExistence type="predicted"/>
<sequence>MTSADRDIPLPPAAVIEAVTQLRAAFDDLHEMHDCDENCLEDCELTDYSEAAYRDHDEHNFDVRETIETCADALVRALEEWLGSANLKGPGDPESSDGSS</sequence>
<dbReference type="AlphaFoldDB" id="A0A4V3I2M5"/>
<reference evidence="1 2" key="1">
    <citation type="journal article" date="2019" name="Sci. Rep.">
        <title>Extended insight into the Mycobacterium chelonae-abscessus complex through whole genome sequencing of Mycobacterium salmoniphilum outbreak and Mycobacterium salmoniphilum-like strains.</title>
        <authorList>
            <person name="Behra P.R.K."/>
            <person name="Das S."/>
            <person name="Pettersson B.M.F."/>
            <person name="Shirreff L."/>
            <person name="DuCote T."/>
            <person name="Jacobsson K.G."/>
            <person name="Ennis D.G."/>
            <person name="Kirsebom L.A."/>
        </authorList>
    </citation>
    <scope>NUCLEOTIDE SEQUENCE [LARGE SCALE GENOMIC DNA]</scope>
    <source>
        <strain evidence="1 2">CCUG 60884</strain>
    </source>
</reference>
<name>A0A4V3I2M5_9MYCO</name>
<dbReference type="Proteomes" id="UP000294604">
    <property type="component" value="Unassembled WGS sequence"/>
</dbReference>